<evidence type="ECO:0000256" key="1">
    <source>
        <dbReference type="ARBA" id="ARBA00007613"/>
    </source>
</evidence>
<dbReference type="NCBIfam" id="TIGR01845">
    <property type="entry name" value="outer_NodT"/>
    <property type="match status" value="1"/>
</dbReference>
<dbReference type="PANTHER" id="PTHR30203">
    <property type="entry name" value="OUTER MEMBRANE CATION EFFLUX PROTEIN"/>
    <property type="match status" value="1"/>
</dbReference>
<comment type="caution">
    <text evidence="3">The sequence shown here is derived from an EMBL/GenBank/DDBJ whole genome shotgun (WGS) entry which is preliminary data.</text>
</comment>
<keyword evidence="2" id="KW-0472">Membrane</keyword>
<organism evidence="3 4">
    <name type="scientific">Scleromatobacter humisilvae</name>
    <dbReference type="NCBI Taxonomy" id="2897159"/>
    <lineage>
        <taxon>Bacteria</taxon>
        <taxon>Pseudomonadati</taxon>
        <taxon>Pseudomonadota</taxon>
        <taxon>Betaproteobacteria</taxon>
        <taxon>Burkholderiales</taxon>
        <taxon>Sphaerotilaceae</taxon>
        <taxon>Scleromatobacter</taxon>
    </lineage>
</organism>
<keyword evidence="2" id="KW-0564">Palmitate</keyword>
<dbReference type="Proteomes" id="UP001139353">
    <property type="component" value="Unassembled WGS sequence"/>
</dbReference>
<proteinExistence type="inferred from homology"/>
<accession>A0A9X1YSA9</accession>
<protein>
    <submittedName>
        <fullName evidence="3">Efflux transporter outer membrane subunit</fullName>
    </submittedName>
</protein>
<feature type="chain" id="PRO_5041020287" evidence="2">
    <location>
        <begin position="26"/>
        <end position="465"/>
    </location>
</feature>
<evidence type="ECO:0000313" key="3">
    <source>
        <dbReference type="EMBL" id="MCK9688191.1"/>
    </source>
</evidence>
<dbReference type="InterPro" id="IPR003423">
    <property type="entry name" value="OMP_efflux"/>
</dbReference>
<dbReference type="PROSITE" id="PS51257">
    <property type="entry name" value="PROKAR_LIPOPROTEIN"/>
    <property type="match status" value="1"/>
</dbReference>
<dbReference type="Gene3D" id="2.20.200.10">
    <property type="entry name" value="Outer membrane efflux proteins (OEP)"/>
    <property type="match status" value="1"/>
</dbReference>
<dbReference type="GO" id="GO:0005886">
    <property type="term" value="C:plasma membrane"/>
    <property type="evidence" value="ECO:0007669"/>
    <property type="project" value="UniProtKB-SubCell"/>
</dbReference>
<dbReference type="AlphaFoldDB" id="A0A9X1YSA9"/>
<dbReference type="Gene3D" id="1.20.1600.10">
    <property type="entry name" value="Outer membrane efflux proteins (OEP)"/>
    <property type="match status" value="1"/>
</dbReference>
<reference evidence="3" key="1">
    <citation type="submission" date="2021-11" db="EMBL/GenBank/DDBJ databases">
        <title>BS-T2-15 a new species belonging to the Comamonadaceae family isolated from the soil of a French oak forest.</title>
        <authorList>
            <person name="Mieszkin S."/>
            <person name="Alain K."/>
        </authorList>
    </citation>
    <scope>NUCLEOTIDE SEQUENCE</scope>
    <source>
        <strain evidence="3">BS-T2-15</strain>
    </source>
</reference>
<evidence type="ECO:0000313" key="4">
    <source>
        <dbReference type="Proteomes" id="UP001139353"/>
    </source>
</evidence>
<dbReference type="EMBL" id="JAJLJH010000007">
    <property type="protein sequence ID" value="MCK9688191.1"/>
    <property type="molecule type" value="Genomic_DNA"/>
</dbReference>
<comment type="subcellular location">
    <subcellularLocation>
        <location evidence="2">Cell membrane</location>
        <topology evidence="2">Lipid-anchor</topology>
    </subcellularLocation>
</comment>
<gene>
    <name evidence="3" type="ORF">LPC04_20995</name>
</gene>
<keyword evidence="2" id="KW-0812">Transmembrane</keyword>
<name>A0A9X1YSA9_9BURK</name>
<dbReference type="Pfam" id="PF02321">
    <property type="entry name" value="OEP"/>
    <property type="match status" value="2"/>
</dbReference>
<evidence type="ECO:0000256" key="2">
    <source>
        <dbReference type="RuleBase" id="RU362097"/>
    </source>
</evidence>
<keyword evidence="4" id="KW-1185">Reference proteome</keyword>
<sequence>MKTLLLKPIAIAAAACLLAACSTMAPHYERPAAPVAASFPSAAASAAAPTTGVAPAAQPWQAYFQDARLAQLIATALANNRDLRVSVLNIEVARAQVGLTRASEFPTVNVQGTHTRETGIQTIDTVGLAVAGYELDLWGRVRSLTDAALAQLSATTEARKAAQISLIASVANAYYAMAGDQALLEVAEQTLRTRTDTLKLYQLRFDNGVASSIDLQLNKSLVETARVAYVSAKRQRALDEDALVLLIGQPLPAQLPAAPAWDKMALPDVPTDLSSDVLLKRPDVLQAEQQLIAANADIGAARAAFFPTITLTGSYGTASTKLSGLFDHSAWTFIPQVTLPIFDAGRNRNNLRVSEAQRDIATAQYEKAVQSAFRDVADALAGRATLVDQLAAQQAETDAEAERFKLSNLLYTNGVASSLDLLDAQRSLFTSQQLLVQAKLALLQNRIAVYRALGGGWTEAAAPAS</sequence>
<dbReference type="GO" id="GO:0015562">
    <property type="term" value="F:efflux transmembrane transporter activity"/>
    <property type="evidence" value="ECO:0007669"/>
    <property type="project" value="InterPro"/>
</dbReference>
<feature type="signal peptide" evidence="2">
    <location>
        <begin position="1"/>
        <end position="25"/>
    </location>
</feature>
<dbReference type="SUPFAM" id="SSF56954">
    <property type="entry name" value="Outer membrane efflux proteins (OEP)"/>
    <property type="match status" value="1"/>
</dbReference>
<comment type="similarity">
    <text evidence="1 2">Belongs to the outer membrane factor (OMF) (TC 1.B.17) family.</text>
</comment>
<keyword evidence="2" id="KW-0732">Signal</keyword>
<dbReference type="InterPro" id="IPR010131">
    <property type="entry name" value="MdtP/NodT-like"/>
</dbReference>
<dbReference type="PANTHER" id="PTHR30203:SF32">
    <property type="entry name" value="CATION EFFLUX SYSTEM PROTEIN CUSC"/>
    <property type="match status" value="1"/>
</dbReference>
<keyword evidence="2" id="KW-0449">Lipoprotein</keyword>
<dbReference type="RefSeq" id="WP_275684234.1">
    <property type="nucleotide sequence ID" value="NZ_JAJLJH010000007.1"/>
</dbReference>
<keyword evidence="2" id="KW-1134">Transmembrane beta strand</keyword>